<protein>
    <submittedName>
        <fullName evidence="3">Polyisoprenoid-binding protein</fullName>
    </submittedName>
</protein>
<feature type="domain" description="Lipid/polyisoprenoid-binding YceI-like" evidence="2">
    <location>
        <begin position="3"/>
        <end position="172"/>
    </location>
</feature>
<sequence length="175" mass="18853">MATWNVDASHTSVGFSVKHMMVSKVKGSFAGVEGTLEGTPEDLTGASINFSIDTSTISTNSEDRDNHLRSADFFDAENFPTITFASTDIAKKGDDEYAITGDMTMRGVTKKVTFEAEYEGTGKNPWGVDVAAFEVEGKVSRKEFGLTWNQALEAGGVLVGDDIKISIDLQLNPAQ</sequence>
<evidence type="ECO:0000313" key="4">
    <source>
        <dbReference type="Proteomes" id="UP000321901"/>
    </source>
</evidence>
<dbReference type="Gene3D" id="2.40.128.110">
    <property type="entry name" value="Lipid/polyisoprenoid-binding, YceI-like"/>
    <property type="match status" value="1"/>
</dbReference>
<evidence type="ECO:0000313" key="3">
    <source>
        <dbReference type="EMBL" id="GEN84891.1"/>
    </source>
</evidence>
<dbReference type="OrthoDB" id="9811006at2"/>
<evidence type="ECO:0000259" key="2">
    <source>
        <dbReference type="SMART" id="SM00867"/>
    </source>
</evidence>
<dbReference type="Proteomes" id="UP000321901">
    <property type="component" value="Unassembled WGS sequence"/>
</dbReference>
<dbReference type="Pfam" id="PF04264">
    <property type="entry name" value="YceI"/>
    <property type="match status" value="1"/>
</dbReference>
<dbReference type="PANTHER" id="PTHR34406:SF1">
    <property type="entry name" value="PROTEIN YCEI"/>
    <property type="match status" value="1"/>
</dbReference>
<name>A0A511ZBS9_9BACL</name>
<reference evidence="3 4" key="1">
    <citation type="submission" date="2019-07" db="EMBL/GenBank/DDBJ databases">
        <title>Whole genome shotgun sequence of Sporosarcina luteola NBRC 105378.</title>
        <authorList>
            <person name="Hosoyama A."/>
            <person name="Uohara A."/>
            <person name="Ohji S."/>
            <person name="Ichikawa N."/>
        </authorList>
    </citation>
    <scope>NUCLEOTIDE SEQUENCE [LARGE SCALE GENOMIC DNA]</scope>
    <source>
        <strain evidence="3 4">NBRC 105378</strain>
    </source>
</reference>
<dbReference type="PANTHER" id="PTHR34406">
    <property type="entry name" value="PROTEIN YCEI"/>
    <property type="match status" value="1"/>
</dbReference>
<proteinExistence type="inferred from homology"/>
<evidence type="ECO:0000256" key="1">
    <source>
        <dbReference type="ARBA" id="ARBA00008812"/>
    </source>
</evidence>
<accession>A0A511ZBS9</accession>
<dbReference type="SMART" id="SM00867">
    <property type="entry name" value="YceI"/>
    <property type="match status" value="1"/>
</dbReference>
<gene>
    <name evidence="3" type="ORF">SLU01_32030</name>
</gene>
<dbReference type="SUPFAM" id="SSF101874">
    <property type="entry name" value="YceI-like"/>
    <property type="match status" value="1"/>
</dbReference>
<dbReference type="EMBL" id="BJYL01000051">
    <property type="protein sequence ID" value="GEN84891.1"/>
    <property type="molecule type" value="Genomic_DNA"/>
</dbReference>
<dbReference type="InterPro" id="IPR007372">
    <property type="entry name" value="Lipid/polyisoprenoid-bd_YceI"/>
</dbReference>
<comment type="caution">
    <text evidence="3">The sequence shown here is derived from an EMBL/GenBank/DDBJ whole genome shotgun (WGS) entry which is preliminary data.</text>
</comment>
<comment type="similarity">
    <text evidence="1">Belongs to the UPF0312 family.</text>
</comment>
<keyword evidence="4" id="KW-1185">Reference proteome</keyword>
<dbReference type="InterPro" id="IPR036761">
    <property type="entry name" value="TTHA0802/YceI-like_sf"/>
</dbReference>
<dbReference type="AlphaFoldDB" id="A0A511ZBS9"/>
<organism evidence="3 4">
    <name type="scientific">Sporosarcina luteola</name>
    <dbReference type="NCBI Taxonomy" id="582850"/>
    <lineage>
        <taxon>Bacteria</taxon>
        <taxon>Bacillati</taxon>
        <taxon>Bacillota</taxon>
        <taxon>Bacilli</taxon>
        <taxon>Bacillales</taxon>
        <taxon>Caryophanaceae</taxon>
        <taxon>Sporosarcina</taxon>
    </lineage>
</organism>
<dbReference type="RefSeq" id="WP_147060167.1">
    <property type="nucleotide sequence ID" value="NZ_BJYL01000051.1"/>
</dbReference>